<dbReference type="Proteomes" id="UP000249464">
    <property type="component" value="Unassembled WGS sequence"/>
</dbReference>
<name>A0A2X0ML66_9BASI</name>
<dbReference type="EMBL" id="FQNC01000068">
    <property type="protein sequence ID" value="SGZ06954.1"/>
    <property type="molecule type" value="Genomic_DNA"/>
</dbReference>
<reference evidence="1 2" key="1">
    <citation type="submission" date="2016-11" db="EMBL/GenBank/DDBJ databases">
        <authorList>
            <person name="Jaros S."/>
            <person name="Januszkiewicz K."/>
            <person name="Wedrychowicz H."/>
        </authorList>
    </citation>
    <scope>NUCLEOTIDE SEQUENCE [LARGE SCALE GENOMIC DNA]</scope>
</reference>
<keyword evidence="2" id="KW-1185">Reference proteome</keyword>
<evidence type="ECO:0000313" key="1">
    <source>
        <dbReference type="EMBL" id="SGZ06954.1"/>
    </source>
</evidence>
<gene>
    <name evidence="1" type="primary">BQ5605_C031g10982</name>
    <name evidence="1" type="ORF">BQ5605_C031G10982</name>
</gene>
<sequence length="165" mass="18732">MYTSLDPCRPTPEHHFRPVTITSASPASFTRVVNIDRSLECNHSLSHESKSLIDAATESVGACIAPLGEHLLDARSKLRTRHRPSIRSCLWGHAVQVRRQRLYGWERTIKLGVDLVDFELHGQVDGRHLETNTDVVTYLAANMRTRSAFWRLTEMLPKEEENAMG</sequence>
<evidence type="ECO:0000313" key="2">
    <source>
        <dbReference type="Proteomes" id="UP000249464"/>
    </source>
</evidence>
<organism evidence="1 2">
    <name type="scientific">Microbotryum silenes-dioicae</name>
    <dbReference type="NCBI Taxonomy" id="796604"/>
    <lineage>
        <taxon>Eukaryota</taxon>
        <taxon>Fungi</taxon>
        <taxon>Dikarya</taxon>
        <taxon>Basidiomycota</taxon>
        <taxon>Pucciniomycotina</taxon>
        <taxon>Microbotryomycetes</taxon>
        <taxon>Microbotryales</taxon>
        <taxon>Microbotryaceae</taxon>
        <taxon>Microbotryum</taxon>
    </lineage>
</organism>
<protein>
    <submittedName>
        <fullName evidence="1">BQ5605_C031g10982 protein</fullName>
    </submittedName>
</protein>
<accession>A0A2X0ML66</accession>
<proteinExistence type="predicted"/>
<dbReference type="AlphaFoldDB" id="A0A2X0ML66"/>